<dbReference type="EMBL" id="JBANMG010000004">
    <property type="protein sequence ID" value="KAK6954516.1"/>
    <property type="molecule type" value="Genomic_DNA"/>
</dbReference>
<comment type="caution">
    <text evidence="2">The sequence shown here is derived from an EMBL/GenBank/DDBJ whole genome shotgun (WGS) entry which is preliminary data.</text>
</comment>
<feature type="compositionally biased region" description="Basic residues" evidence="1">
    <location>
        <begin position="223"/>
        <end position="233"/>
    </location>
</feature>
<sequence length="398" mass="44788">MRKHRNSAPKPRNKKAKKQAGAGRAVGREVVHDVAHEAAGDALHQEPPGVGGAAAMYQPYFNYFPYGVEQYLKDEPCYVARSPWAPPGEALDRALGATDEVGKKVEELKGVVALGIADARAVAGRAQDALERTRDDVHDTHAVVQGVDDSLRQTHDAINKHYIEHSAKQDQCAAEITKVRTMLEEDAKNKERARQRQQDMQEAWNYYYQWFRQAEQEAERKRSSSKSSRRSRSSRSSSKTTTTTTSSSYGGRQTTNTTRILDDDLYTSEARQAPDHGKLKRSVLECLNQILGEAGSHADRPERNRQNHNHFHAYAPTSPPWSAQYYADPRDGWQRQPRQEQHQPPQPAPFPGRDDLFYYGSNATTTAHGGSGKRNPLGYQYNPFIHKAGWGERGPNYH</sequence>
<feature type="compositionally biased region" description="Basic residues" evidence="1">
    <location>
        <begin position="1"/>
        <end position="18"/>
    </location>
</feature>
<evidence type="ECO:0000313" key="3">
    <source>
        <dbReference type="Proteomes" id="UP001369815"/>
    </source>
</evidence>
<feature type="region of interest" description="Disordered" evidence="1">
    <location>
        <begin position="310"/>
        <end position="354"/>
    </location>
</feature>
<keyword evidence="3" id="KW-1185">Reference proteome</keyword>
<dbReference type="AlphaFoldDB" id="A0AAX6MPV7"/>
<dbReference type="Proteomes" id="UP001369815">
    <property type="component" value="Unassembled WGS sequence"/>
</dbReference>
<feature type="compositionally biased region" description="Polar residues" evidence="1">
    <location>
        <begin position="249"/>
        <end position="259"/>
    </location>
</feature>
<reference evidence="2 3" key="1">
    <citation type="journal article" date="2024" name="Front Chem Biol">
        <title>Unveiling the potential of Daldinia eschscholtzii MFLUCC 19-0629 through bioactivity and bioinformatics studies for enhanced sustainable agriculture production.</title>
        <authorList>
            <person name="Brooks S."/>
            <person name="Weaver J.A."/>
            <person name="Klomchit A."/>
            <person name="Alharthi S.A."/>
            <person name="Onlamun T."/>
            <person name="Nurani R."/>
            <person name="Vong T.K."/>
            <person name="Alberti F."/>
            <person name="Greco C."/>
        </authorList>
    </citation>
    <scope>NUCLEOTIDE SEQUENCE [LARGE SCALE GENOMIC DNA]</scope>
    <source>
        <strain evidence="2">MFLUCC 19-0629</strain>
    </source>
</reference>
<feature type="compositionally biased region" description="Basic and acidic residues" evidence="1">
    <location>
        <begin position="328"/>
        <end position="341"/>
    </location>
</feature>
<feature type="region of interest" description="Disordered" evidence="1">
    <location>
        <begin position="1"/>
        <end position="28"/>
    </location>
</feature>
<protein>
    <submittedName>
        <fullName evidence="2">Uncharacterized protein</fullName>
    </submittedName>
</protein>
<name>A0AAX6MPV7_9PEZI</name>
<feature type="compositionally biased region" description="Low complexity" evidence="1">
    <location>
        <begin position="234"/>
        <end position="248"/>
    </location>
</feature>
<gene>
    <name evidence="2" type="ORF">Daesc_004483</name>
</gene>
<feature type="region of interest" description="Disordered" evidence="1">
    <location>
        <begin position="219"/>
        <end position="262"/>
    </location>
</feature>
<evidence type="ECO:0000313" key="2">
    <source>
        <dbReference type="EMBL" id="KAK6954516.1"/>
    </source>
</evidence>
<evidence type="ECO:0000256" key="1">
    <source>
        <dbReference type="SAM" id="MobiDB-lite"/>
    </source>
</evidence>
<organism evidence="2 3">
    <name type="scientific">Daldinia eschscholtzii</name>
    <dbReference type="NCBI Taxonomy" id="292717"/>
    <lineage>
        <taxon>Eukaryota</taxon>
        <taxon>Fungi</taxon>
        <taxon>Dikarya</taxon>
        <taxon>Ascomycota</taxon>
        <taxon>Pezizomycotina</taxon>
        <taxon>Sordariomycetes</taxon>
        <taxon>Xylariomycetidae</taxon>
        <taxon>Xylariales</taxon>
        <taxon>Hypoxylaceae</taxon>
        <taxon>Daldinia</taxon>
    </lineage>
</organism>
<accession>A0AAX6MPV7</accession>
<proteinExistence type="predicted"/>